<dbReference type="EMBL" id="LZEX01000002">
    <property type="protein sequence ID" value="OBU10727.1"/>
    <property type="molecule type" value="Genomic_DNA"/>
</dbReference>
<reference evidence="1 2" key="1">
    <citation type="submission" date="2016-06" db="EMBL/GenBank/DDBJ databases">
        <authorList>
            <person name="Kjaerup R.B."/>
            <person name="Dalgaard T.S."/>
            <person name="Juul-Madsen H.R."/>
        </authorList>
    </citation>
    <scope>NUCLEOTIDE SEQUENCE [LARGE SCALE GENOMIC DNA]</scope>
    <source>
        <strain evidence="1 2">GCSL-Mp3</strain>
    </source>
</reference>
<proteinExistence type="predicted"/>
<dbReference type="Proteomes" id="UP000092247">
    <property type="component" value="Unassembled WGS sequence"/>
</dbReference>
<name>A0A1B8HN19_9GAMM</name>
<comment type="caution">
    <text evidence="1">The sequence shown here is derived from an EMBL/GenBank/DDBJ whole genome shotgun (WGS) entry which is preliminary data.</text>
</comment>
<dbReference type="STRING" id="368603.AYY16_18290"/>
<dbReference type="AlphaFoldDB" id="A0A1B8HN19"/>
<organism evidence="1 2">
    <name type="scientific">Morganella psychrotolerans</name>
    <dbReference type="NCBI Taxonomy" id="368603"/>
    <lineage>
        <taxon>Bacteria</taxon>
        <taxon>Pseudomonadati</taxon>
        <taxon>Pseudomonadota</taxon>
        <taxon>Gammaproteobacteria</taxon>
        <taxon>Enterobacterales</taxon>
        <taxon>Morganellaceae</taxon>
        <taxon>Morganella</taxon>
    </lineage>
</organism>
<evidence type="ECO:0000313" key="1">
    <source>
        <dbReference type="EMBL" id="OBU10727.1"/>
    </source>
</evidence>
<accession>A0A1B8HN19</accession>
<sequence length="218" mass="25306">MKIKIIFSGLGNSSGRKKRKSNHVIQRVIRQCSHLNINHSLNSKVISKHFPWCFVVPASTKKDAFYLGAFSLLDDGKCIVLYTKTSDKWMIKNLSNISNVIFWCSRIIAFHIENENSVIDEKKLRSWVTSLQRYYSPLWESVLLKSQFQFKNNLDVLTSETTYLDCNINDNGGVSAMPWMNWPYCIKSFDSAWLWRLNRQGNILDSVKIDIRNMDVSV</sequence>
<protein>
    <submittedName>
        <fullName evidence="1">Uncharacterized protein</fullName>
    </submittedName>
</protein>
<dbReference type="RefSeq" id="WP_067421405.1">
    <property type="nucleotide sequence ID" value="NZ_CBCPID010000017.1"/>
</dbReference>
<evidence type="ECO:0000313" key="2">
    <source>
        <dbReference type="Proteomes" id="UP000092247"/>
    </source>
</evidence>
<gene>
    <name evidence="1" type="ORF">AYY17_14455</name>
</gene>